<dbReference type="PANTHER" id="PTHR12128:SF66">
    <property type="entry name" value="4-HYDROXY-2-OXOGLUTARATE ALDOLASE, MITOCHONDRIAL"/>
    <property type="match status" value="1"/>
</dbReference>
<protein>
    <submittedName>
        <fullName evidence="5">Dihydrodipicolinate synthase family protein</fullName>
    </submittedName>
</protein>
<organism evidence="5 6">
    <name type="scientific">Roseateles violae</name>
    <dbReference type="NCBI Taxonomy" id="3058042"/>
    <lineage>
        <taxon>Bacteria</taxon>
        <taxon>Pseudomonadati</taxon>
        <taxon>Pseudomonadota</taxon>
        <taxon>Betaproteobacteria</taxon>
        <taxon>Burkholderiales</taxon>
        <taxon>Sphaerotilaceae</taxon>
        <taxon>Roseateles</taxon>
    </lineage>
</organism>
<gene>
    <name evidence="5" type="ORF">QWJ38_23210</name>
</gene>
<dbReference type="EMBL" id="JAUHHC010000008">
    <property type="protein sequence ID" value="MDN3923207.1"/>
    <property type="molecule type" value="Genomic_DNA"/>
</dbReference>
<keyword evidence="3" id="KW-0704">Schiff base</keyword>
<evidence type="ECO:0000313" key="5">
    <source>
        <dbReference type="EMBL" id="MDN3923207.1"/>
    </source>
</evidence>
<keyword evidence="2 4" id="KW-0456">Lyase</keyword>
<evidence type="ECO:0000256" key="4">
    <source>
        <dbReference type="PIRNR" id="PIRNR001365"/>
    </source>
</evidence>
<dbReference type="Gene3D" id="3.20.20.70">
    <property type="entry name" value="Aldolase class I"/>
    <property type="match status" value="1"/>
</dbReference>
<dbReference type="InterPro" id="IPR020624">
    <property type="entry name" value="Schiff_base-form_aldolases_CS"/>
</dbReference>
<dbReference type="PANTHER" id="PTHR12128">
    <property type="entry name" value="DIHYDRODIPICOLINATE SYNTHASE"/>
    <property type="match status" value="1"/>
</dbReference>
<dbReference type="PROSITE" id="PS00665">
    <property type="entry name" value="DHDPS_1"/>
    <property type="match status" value="1"/>
</dbReference>
<dbReference type="InterPro" id="IPR013785">
    <property type="entry name" value="Aldolase_TIM"/>
</dbReference>
<proteinExistence type="inferred from homology"/>
<evidence type="ECO:0000313" key="6">
    <source>
        <dbReference type="Proteomes" id="UP001228044"/>
    </source>
</evidence>
<evidence type="ECO:0000256" key="1">
    <source>
        <dbReference type="ARBA" id="ARBA00007592"/>
    </source>
</evidence>
<sequence>MFEGIFTAVVTPMEADGSLIPDQWSAQIRRQVDAGIHGLIIGGTTGEFYALTVHERIEQFQRASKLLGRGTPWLAGVNAITTAEVLVLARAAREAGASGLLLGAPPYASPTQDELAEHCIEVDKVANLPIVLYNYPARTNADMGDEFMKKIAGRSNFVAIKESTGDMKRAQAQLRDFPSIKLCCGSEDLALDFFALGAKMWICATSNFAPQLILDLYRSCVIEGDFQRGREIAARLAPLTDALEQGGKFISAVKHACSRLGYCGPSVRRPLLPLNAQEADLLESHLARL</sequence>
<reference evidence="5 6" key="1">
    <citation type="submission" date="2023-06" db="EMBL/GenBank/DDBJ databases">
        <title>Pelomonas sp. PFR6 16S ribosomal RNA gene Genome sequencing and assembly.</title>
        <authorList>
            <person name="Woo H."/>
        </authorList>
    </citation>
    <scope>NUCLEOTIDE SEQUENCE [LARGE SCALE GENOMIC DNA]</scope>
    <source>
        <strain evidence="5 6">PFR6</strain>
    </source>
</reference>
<dbReference type="PIRSF" id="PIRSF001365">
    <property type="entry name" value="DHDPS"/>
    <property type="match status" value="1"/>
</dbReference>
<dbReference type="SMART" id="SM01130">
    <property type="entry name" value="DHDPS"/>
    <property type="match status" value="1"/>
</dbReference>
<dbReference type="PRINTS" id="PR00146">
    <property type="entry name" value="DHPICSNTHASE"/>
</dbReference>
<dbReference type="SUPFAM" id="SSF51569">
    <property type="entry name" value="Aldolase"/>
    <property type="match status" value="1"/>
</dbReference>
<accession>A0ABT8E038</accession>
<comment type="caution">
    <text evidence="5">The sequence shown here is derived from an EMBL/GenBank/DDBJ whole genome shotgun (WGS) entry which is preliminary data.</text>
</comment>
<dbReference type="Pfam" id="PF00701">
    <property type="entry name" value="DHDPS"/>
    <property type="match status" value="1"/>
</dbReference>
<name>A0ABT8E038_9BURK</name>
<keyword evidence="6" id="KW-1185">Reference proteome</keyword>
<evidence type="ECO:0000256" key="2">
    <source>
        <dbReference type="ARBA" id="ARBA00023239"/>
    </source>
</evidence>
<dbReference type="CDD" id="cd00408">
    <property type="entry name" value="DHDPS-like"/>
    <property type="match status" value="1"/>
</dbReference>
<evidence type="ECO:0000256" key="3">
    <source>
        <dbReference type="ARBA" id="ARBA00023270"/>
    </source>
</evidence>
<comment type="similarity">
    <text evidence="1 4">Belongs to the DapA family.</text>
</comment>
<dbReference type="InterPro" id="IPR002220">
    <property type="entry name" value="DapA-like"/>
</dbReference>
<dbReference type="Proteomes" id="UP001228044">
    <property type="component" value="Unassembled WGS sequence"/>
</dbReference>
<dbReference type="RefSeq" id="WP_290361517.1">
    <property type="nucleotide sequence ID" value="NZ_JAUHHC010000008.1"/>
</dbReference>